<dbReference type="KEGG" id="marz:MARA_11860"/>
<geneLocation type="plasmid" evidence="3">
    <name>pjcm18538 dna</name>
</geneLocation>
<sequence length="176" mass="18136">MYASLINISCDFGLTIRAVGNFRCWKQKVHLALAGHSRLRYAARLVGGPAYCFRSSRELLMKNTLTKAAAGAVFGGSLMFTGGLGLASAEPVQIQDGLVNLALGDITVLEDVNVGVAAQITALVCDVVDVGNVTALATAVDAGSDDQEVLCESAAGPVTVTQNGPGGSENAPGRQR</sequence>
<organism evidence="2 3">
    <name type="scientific">Mycolicibacterium arabiense</name>
    <dbReference type="NCBI Taxonomy" id="1286181"/>
    <lineage>
        <taxon>Bacteria</taxon>
        <taxon>Bacillati</taxon>
        <taxon>Actinomycetota</taxon>
        <taxon>Actinomycetes</taxon>
        <taxon>Mycobacteriales</taxon>
        <taxon>Mycobacteriaceae</taxon>
        <taxon>Mycolicibacterium</taxon>
    </lineage>
</organism>
<feature type="region of interest" description="Disordered" evidence="1">
    <location>
        <begin position="155"/>
        <end position="176"/>
    </location>
</feature>
<evidence type="ECO:0000313" key="2">
    <source>
        <dbReference type="EMBL" id="BBY47718.1"/>
    </source>
</evidence>
<gene>
    <name evidence="2" type="ORF">MARA_11860</name>
</gene>
<evidence type="ECO:0000313" key="3">
    <source>
        <dbReference type="Proteomes" id="UP000467428"/>
    </source>
</evidence>
<reference evidence="2 3" key="1">
    <citation type="journal article" date="2019" name="Emerg. Microbes Infect.">
        <title>Comprehensive subspecies identification of 175 nontuberculous mycobacteria species based on 7547 genomic profiles.</title>
        <authorList>
            <person name="Matsumoto Y."/>
            <person name="Kinjo T."/>
            <person name="Motooka D."/>
            <person name="Nabeya D."/>
            <person name="Jung N."/>
            <person name="Uechi K."/>
            <person name="Horii T."/>
            <person name="Iida T."/>
            <person name="Fujita J."/>
            <person name="Nakamura S."/>
        </authorList>
    </citation>
    <scope>NUCLEOTIDE SEQUENCE [LARGE SCALE GENOMIC DNA]</scope>
    <source>
        <strain evidence="2 3">JCM 18538</strain>
    </source>
</reference>
<dbReference type="AlphaFoldDB" id="A0A7I7RSY7"/>
<name>A0A7I7RSY7_9MYCO</name>
<dbReference type="EMBL" id="AP022593">
    <property type="protein sequence ID" value="BBY47718.1"/>
    <property type="molecule type" value="Genomic_DNA"/>
</dbReference>
<proteinExistence type="predicted"/>
<dbReference type="Proteomes" id="UP000467428">
    <property type="component" value="Chromosome"/>
</dbReference>
<keyword evidence="3" id="KW-1185">Reference proteome</keyword>
<accession>A0A7I7RSY7</accession>
<protein>
    <submittedName>
        <fullName evidence="2">Uncharacterized protein</fullName>
    </submittedName>
</protein>
<evidence type="ECO:0000256" key="1">
    <source>
        <dbReference type="SAM" id="MobiDB-lite"/>
    </source>
</evidence>